<dbReference type="PANTHER" id="PTHR33597">
    <property type="entry name" value="OS02G0760400 PROTEIN"/>
    <property type="match status" value="1"/>
</dbReference>
<dbReference type="Proteomes" id="UP000825729">
    <property type="component" value="Unassembled WGS sequence"/>
</dbReference>
<accession>A0AAV7EPP9</accession>
<dbReference type="InterPro" id="IPR057192">
    <property type="entry name" value="DUF7870"/>
</dbReference>
<dbReference type="PANTHER" id="PTHR33597:SF11">
    <property type="entry name" value="OS07G0620600 PROTEIN"/>
    <property type="match status" value="1"/>
</dbReference>
<evidence type="ECO:0000259" key="2">
    <source>
        <dbReference type="Pfam" id="PF25276"/>
    </source>
</evidence>
<feature type="transmembrane region" description="Helical" evidence="1">
    <location>
        <begin position="92"/>
        <end position="110"/>
    </location>
</feature>
<proteinExistence type="predicted"/>
<reference evidence="3 4" key="1">
    <citation type="submission" date="2021-07" db="EMBL/GenBank/DDBJ databases">
        <title>The Aristolochia fimbriata genome: insights into angiosperm evolution, floral development and chemical biosynthesis.</title>
        <authorList>
            <person name="Jiao Y."/>
        </authorList>
    </citation>
    <scope>NUCLEOTIDE SEQUENCE [LARGE SCALE GENOMIC DNA]</scope>
    <source>
        <strain evidence="3">IBCAS-2021</strain>
        <tissue evidence="3">Leaf</tissue>
    </source>
</reference>
<sequence length="446" mass="49936">MEAERMKQLILLGLRTLSSRVALVGGNHTAARPGSIDRFQFGVSMAVLSAFAQARNVNNKHKQFVGGVIDASSVDSENQVVIKLPNARVLRVLARSVLLALLILAFPWMGSILGPFDVPSVDYSRWIDDDTSAFLPELFRDLVNNGLMKPQDRVLFVGGPQGGFELPSVGLEMDLNFVSQMDLERQSSVPDETFDLTYSVGLGDADRDFITRTLKIGGVAAVRLSRDPAKAFVVPPNFSIAYVRRFDATIVGIKKMPSSASARRLLSYDPAAMKEALKKLEDALLEPPRSSSAKESKLHLRRIKYLPELTGVSLDEYPRRVFIAVGSSSEGWFERNYPVMNRDFERHRVRTVAEGGPLGMSEWLRRNVREEEYVVMQAEAEVVEEMVESKAIRLVDELFLECEHEGQKGGKGRKKKSRRPYWECLSLYGKLRDEGVAVHQWWGSSS</sequence>
<dbReference type="EMBL" id="JAINDJ010000004">
    <property type="protein sequence ID" value="KAG9450803.1"/>
    <property type="molecule type" value="Genomic_DNA"/>
</dbReference>
<gene>
    <name evidence="3" type="ORF">H6P81_010768</name>
</gene>
<keyword evidence="1" id="KW-0472">Membrane</keyword>
<organism evidence="3 4">
    <name type="scientific">Aristolochia fimbriata</name>
    <name type="common">White veined hardy Dutchman's pipe vine</name>
    <dbReference type="NCBI Taxonomy" id="158543"/>
    <lineage>
        <taxon>Eukaryota</taxon>
        <taxon>Viridiplantae</taxon>
        <taxon>Streptophyta</taxon>
        <taxon>Embryophyta</taxon>
        <taxon>Tracheophyta</taxon>
        <taxon>Spermatophyta</taxon>
        <taxon>Magnoliopsida</taxon>
        <taxon>Magnoliidae</taxon>
        <taxon>Piperales</taxon>
        <taxon>Aristolochiaceae</taxon>
        <taxon>Aristolochia</taxon>
    </lineage>
</organism>
<evidence type="ECO:0000313" key="3">
    <source>
        <dbReference type="EMBL" id="KAG9450803.1"/>
    </source>
</evidence>
<name>A0AAV7EPP9_ARIFI</name>
<keyword evidence="1" id="KW-0812">Transmembrane</keyword>
<feature type="domain" description="DUF7870" evidence="2">
    <location>
        <begin position="277"/>
        <end position="442"/>
    </location>
</feature>
<comment type="caution">
    <text evidence="3">The sequence shown here is derived from an EMBL/GenBank/DDBJ whole genome shotgun (WGS) entry which is preliminary data.</text>
</comment>
<keyword evidence="4" id="KW-1185">Reference proteome</keyword>
<dbReference type="AlphaFoldDB" id="A0AAV7EPP9"/>
<evidence type="ECO:0000313" key="4">
    <source>
        <dbReference type="Proteomes" id="UP000825729"/>
    </source>
</evidence>
<protein>
    <recommendedName>
        <fullName evidence="2">DUF7870 domain-containing protein</fullName>
    </recommendedName>
</protein>
<evidence type="ECO:0000256" key="1">
    <source>
        <dbReference type="SAM" id="Phobius"/>
    </source>
</evidence>
<keyword evidence="1" id="KW-1133">Transmembrane helix</keyword>
<dbReference type="Pfam" id="PF25276">
    <property type="entry name" value="DUF7870"/>
    <property type="match status" value="1"/>
</dbReference>